<evidence type="ECO:0000313" key="6">
    <source>
        <dbReference type="EMBL" id="CAF9925161.1"/>
    </source>
</evidence>
<dbReference type="SMART" id="SM00238">
    <property type="entry name" value="BIR"/>
    <property type="match status" value="1"/>
</dbReference>
<dbReference type="PANTHER" id="PTHR46771">
    <property type="entry name" value="DETERIN"/>
    <property type="match status" value="1"/>
</dbReference>
<organism evidence="6 7">
    <name type="scientific">Alectoria fallacina</name>
    <dbReference type="NCBI Taxonomy" id="1903189"/>
    <lineage>
        <taxon>Eukaryota</taxon>
        <taxon>Fungi</taxon>
        <taxon>Dikarya</taxon>
        <taxon>Ascomycota</taxon>
        <taxon>Pezizomycotina</taxon>
        <taxon>Lecanoromycetes</taxon>
        <taxon>OSLEUM clade</taxon>
        <taxon>Lecanoromycetidae</taxon>
        <taxon>Lecanorales</taxon>
        <taxon>Lecanorineae</taxon>
        <taxon>Parmeliaceae</taxon>
        <taxon>Alectoria</taxon>
    </lineage>
</organism>
<feature type="compositionally biased region" description="Pro residues" evidence="4">
    <location>
        <begin position="318"/>
        <end position="331"/>
    </location>
</feature>
<accession>A0A8H3FQ31</accession>
<dbReference type="PROSITE" id="PS50157">
    <property type="entry name" value="ZINC_FINGER_C2H2_2"/>
    <property type="match status" value="1"/>
</dbReference>
<dbReference type="Pfam" id="PF00653">
    <property type="entry name" value="BIR"/>
    <property type="match status" value="1"/>
</dbReference>
<keyword evidence="7" id="KW-1185">Reference proteome</keyword>
<feature type="domain" description="C2H2-type" evidence="5">
    <location>
        <begin position="254"/>
        <end position="281"/>
    </location>
</feature>
<feature type="compositionally biased region" description="Polar residues" evidence="4">
    <location>
        <begin position="474"/>
        <end position="486"/>
    </location>
</feature>
<dbReference type="InterPro" id="IPR013087">
    <property type="entry name" value="Znf_C2H2_type"/>
</dbReference>
<keyword evidence="2" id="KW-0862">Zinc</keyword>
<gene>
    <name evidence="6" type="ORF">ALECFALPRED_002913</name>
</gene>
<evidence type="ECO:0000259" key="5">
    <source>
        <dbReference type="PROSITE" id="PS50157"/>
    </source>
</evidence>
<dbReference type="Gene3D" id="1.10.1170.10">
    <property type="entry name" value="Inhibitor Of Apoptosis Protein (2mihbC-IAP-1), Chain A"/>
    <property type="match status" value="1"/>
</dbReference>
<comment type="caution">
    <text evidence="6">The sequence shown here is derived from an EMBL/GenBank/DDBJ whole genome shotgun (WGS) entry which is preliminary data.</text>
</comment>
<dbReference type="Gene3D" id="3.30.160.60">
    <property type="entry name" value="Classic Zinc Finger"/>
    <property type="match status" value="1"/>
</dbReference>
<reference evidence="6" key="1">
    <citation type="submission" date="2021-03" db="EMBL/GenBank/DDBJ databases">
        <authorList>
            <person name="Tagirdzhanova G."/>
        </authorList>
    </citation>
    <scope>NUCLEOTIDE SEQUENCE</scope>
</reference>
<dbReference type="PROSITE" id="PS00028">
    <property type="entry name" value="ZINC_FINGER_C2H2_1"/>
    <property type="match status" value="1"/>
</dbReference>
<feature type="region of interest" description="Disordered" evidence="4">
    <location>
        <begin position="301"/>
        <end position="331"/>
    </location>
</feature>
<dbReference type="SUPFAM" id="SSF57924">
    <property type="entry name" value="Inhibitor of apoptosis (IAP) repeat"/>
    <property type="match status" value="1"/>
</dbReference>
<evidence type="ECO:0000256" key="2">
    <source>
        <dbReference type="ARBA" id="ARBA00022833"/>
    </source>
</evidence>
<name>A0A8H3FQ31_9LECA</name>
<sequence>MTTTRLTSYKERLDTFTFSSIPWPHTPPTPQPKDLAAAGFKHTPTKGDPDNVECIECKLELSGWESHDNALTEHVKRSPKCRSPYSSLLQSLKPPTRILRQMSQKEKEVPTPKDIQKEKKVPTPKDIGFFDPSLQYDFPELRLYHDVDIFVDQVPFDQYHEADIVQLLPKCLRGAAYMWYQSNLKNADLAKCMRTLVVKFKKESPIQLSSKSAPQTTPQQSHQQEYHKCTVCSASFSSINRLLSHSQMATCGKSSCNHCEEVFDSKNKLHDHIRSHECQKLLSSKSDTAIKTVLTKLSTPEKNATSNANNTLSKTSATPPPTYRAISPPPPTYEPYKKPYLTVADLYMRYAPLSRPSSNKATRTMTVLPIMSMQDLYEKFRDKEKRVIPTPNKTRQNLGHAVFERFGFIRCPKNDFSLPSKPVAQGLTVQQQRHIKPIKHGALPGICIHDVRRHTMWPADLAVAVKTPTRFRTLASQQRKSSTDSHQAMRCSNKV</sequence>
<feature type="compositionally biased region" description="Polar residues" evidence="4">
    <location>
        <begin position="301"/>
        <end position="317"/>
    </location>
</feature>
<dbReference type="OrthoDB" id="2196114at2759"/>
<evidence type="ECO:0000256" key="1">
    <source>
        <dbReference type="ARBA" id="ARBA00022723"/>
    </source>
</evidence>
<feature type="region of interest" description="Disordered" evidence="4">
    <location>
        <begin position="20"/>
        <end position="47"/>
    </location>
</feature>
<dbReference type="AlphaFoldDB" id="A0A8H3FQ31"/>
<dbReference type="EMBL" id="CAJPDR010000199">
    <property type="protein sequence ID" value="CAF9925161.1"/>
    <property type="molecule type" value="Genomic_DNA"/>
</dbReference>
<protein>
    <recommendedName>
        <fullName evidence="5">C2H2-type domain-containing protein</fullName>
    </recommendedName>
</protein>
<dbReference type="CDD" id="cd00022">
    <property type="entry name" value="BIR"/>
    <property type="match status" value="1"/>
</dbReference>
<evidence type="ECO:0000256" key="3">
    <source>
        <dbReference type="PROSITE-ProRule" id="PRU00042"/>
    </source>
</evidence>
<dbReference type="InterPro" id="IPR001370">
    <property type="entry name" value="BIR_rpt"/>
</dbReference>
<keyword evidence="3" id="KW-0863">Zinc-finger</keyword>
<dbReference type="SMART" id="SM00355">
    <property type="entry name" value="ZnF_C2H2"/>
    <property type="match status" value="2"/>
</dbReference>
<proteinExistence type="predicted"/>
<dbReference type="Proteomes" id="UP000664203">
    <property type="component" value="Unassembled WGS sequence"/>
</dbReference>
<evidence type="ECO:0000313" key="7">
    <source>
        <dbReference type="Proteomes" id="UP000664203"/>
    </source>
</evidence>
<dbReference type="InterPro" id="IPR051190">
    <property type="entry name" value="Baculoviral_IAP"/>
</dbReference>
<dbReference type="PANTHER" id="PTHR46771:SF5">
    <property type="entry name" value="DETERIN"/>
    <property type="match status" value="1"/>
</dbReference>
<dbReference type="PROSITE" id="PS50143">
    <property type="entry name" value="BIR_REPEAT_2"/>
    <property type="match status" value="1"/>
</dbReference>
<dbReference type="GO" id="GO:0008270">
    <property type="term" value="F:zinc ion binding"/>
    <property type="evidence" value="ECO:0007669"/>
    <property type="project" value="UniProtKB-KW"/>
</dbReference>
<feature type="region of interest" description="Disordered" evidence="4">
    <location>
        <begin position="474"/>
        <end position="495"/>
    </location>
</feature>
<keyword evidence="1" id="KW-0479">Metal-binding</keyword>
<evidence type="ECO:0000256" key="4">
    <source>
        <dbReference type="SAM" id="MobiDB-lite"/>
    </source>
</evidence>